<dbReference type="Pfam" id="PF26559">
    <property type="entry name" value="DUF8184"/>
    <property type="match status" value="1"/>
</dbReference>
<accession>A0A7Z9A6P4</accession>
<dbReference type="AlphaFoldDB" id="A0A7Z9A6P4"/>
<dbReference type="InterPro" id="IPR058497">
    <property type="entry name" value="DUF8184"/>
</dbReference>
<name>A0A7Z9A6P4_9MICC</name>
<protein>
    <submittedName>
        <fullName evidence="1">Uncharacterized protein</fullName>
    </submittedName>
</protein>
<proteinExistence type="predicted"/>
<organism evidence="1 2">
    <name type="scientific">Rothia aeria</name>
    <dbReference type="NCBI Taxonomy" id="172042"/>
    <lineage>
        <taxon>Bacteria</taxon>
        <taxon>Bacillati</taxon>
        <taxon>Actinomycetota</taxon>
        <taxon>Actinomycetes</taxon>
        <taxon>Micrococcales</taxon>
        <taxon>Micrococcaceae</taxon>
        <taxon>Rothia</taxon>
    </lineage>
</organism>
<evidence type="ECO:0000313" key="1">
    <source>
        <dbReference type="EMBL" id="VEI24698.1"/>
    </source>
</evidence>
<dbReference type="Proteomes" id="UP000282386">
    <property type="component" value="Chromosome"/>
</dbReference>
<gene>
    <name evidence="1" type="ORF">NCTC10207_02212</name>
</gene>
<evidence type="ECO:0000313" key="2">
    <source>
        <dbReference type="Proteomes" id="UP000282386"/>
    </source>
</evidence>
<sequence>MRTVKKQATYLGLKYQPQYGWLTINLGAEIFRLFKNSMFIDETPYSDETLVPIKNVTIKNKIFSFESFFKKNNTLFEIDCSSIEGAAELAHLIKVINDLKINFKTNYDPIELIVDDSSDIEFSVGNDQKMLIIYNNQYQRSITKRFPEPSEKYQLKSIYIKNGNLFIDTKEKINYKWNFNLPYPIQDCLERLITIWLQKNYT</sequence>
<reference evidence="1 2" key="1">
    <citation type="submission" date="2018-12" db="EMBL/GenBank/DDBJ databases">
        <authorList>
            <consortium name="Pathogen Informatics"/>
        </authorList>
    </citation>
    <scope>NUCLEOTIDE SEQUENCE [LARGE SCALE GENOMIC DNA]</scope>
    <source>
        <strain evidence="1 2">NCTC10207</strain>
    </source>
</reference>
<dbReference type="EMBL" id="LR134479">
    <property type="protein sequence ID" value="VEI24698.1"/>
    <property type="molecule type" value="Genomic_DNA"/>
</dbReference>